<protein>
    <submittedName>
        <fullName evidence="2">Glyoxalase/bleomycin resistance/dioxygenase family protein</fullName>
    </submittedName>
</protein>
<keyword evidence="2" id="KW-0560">Oxidoreductase</keyword>
<dbReference type="InterPro" id="IPR050383">
    <property type="entry name" value="GlyoxalaseI/FosfomycinResist"/>
</dbReference>
<dbReference type="AlphaFoldDB" id="A0A5S4YW15"/>
<dbReference type="InterPro" id="IPR037523">
    <property type="entry name" value="VOC_core"/>
</dbReference>
<proteinExistence type="predicted"/>
<dbReference type="Proteomes" id="UP000324797">
    <property type="component" value="Unassembled WGS sequence"/>
</dbReference>
<evidence type="ECO:0000313" key="3">
    <source>
        <dbReference type="Proteomes" id="UP000324797"/>
    </source>
</evidence>
<dbReference type="Gene3D" id="3.10.180.10">
    <property type="entry name" value="2,3-Dihydroxybiphenyl 1,2-Dioxygenase, domain 1"/>
    <property type="match status" value="1"/>
</dbReference>
<dbReference type="EMBL" id="VSTH01000065">
    <property type="protein sequence ID" value="TYO64619.1"/>
    <property type="molecule type" value="Genomic_DNA"/>
</dbReference>
<dbReference type="InterPro" id="IPR004360">
    <property type="entry name" value="Glyas_Fos-R_dOase_dom"/>
</dbReference>
<sequence>MDEQREQQNRRPHSPFNAIRAIDYTVIFVRDMAAMRRFYEDVLAFPLLRELSPNWIEYGLGSNTLALAKPGRTATDAPIPHGSAALQLAFKVSAAEVDQYADELVRQGVALLSPPTNQSFGHRTLFFRDPDDNLLEVYAEI</sequence>
<keyword evidence="3" id="KW-1185">Reference proteome</keyword>
<dbReference type="PANTHER" id="PTHR21366:SF22">
    <property type="entry name" value="VOC DOMAIN-CONTAINING PROTEIN"/>
    <property type="match status" value="1"/>
</dbReference>
<dbReference type="SUPFAM" id="SSF54593">
    <property type="entry name" value="Glyoxalase/Bleomycin resistance protein/Dihydroxybiphenyl dioxygenase"/>
    <property type="match status" value="1"/>
</dbReference>
<dbReference type="PROSITE" id="PS51819">
    <property type="entry name" value="VOC"/>
    <property type="match status" value="1"/>
</dbReference>
<dbReference type="GO" id="GO:0051213">
    <property type="term" value="F:dioxygenase activity"/>
    <property type="evidence" value="ECO:0007669"/>
    <property type="project" value="UniProtKB-KW"/>
</dbReference>
<evidence type="ECO:0000259" key="1">
    <source>
        <dbReference type="PROSITE" id="PS51819"/>
    </source>
</evidence>
<dbReference type="Pfam" id="PF00903">
    <property type="entry name" value="Glyoxalase"/>
    <property type="match status" value="1"/>
</dbReference>
<gene>
    <name evidence="2" type="ORF">FXV83_21055</name>
</gene>
<dbReference type="InterPro" id="IPR029068">
    <property type="entry name" value="Glyas_Bleomycin-R_OHBP_Dase"/>
</dbReference>
<evidence type="ECO:0000313" key="2">
    <source>
        <dbReference type="EMBL" id="TYO64619.1"/>
    </source>
</evidence>
<name>A0A5S4YW15_9BRAD</name>
<comment type="caution">
    <text evidence="2">The sequence shown here is derived from an EMBL/GenBank/DDBJ whole genome shotgun (WGS) entry which is preliminary data.</text>
</comment>
<keyword evidence="2" id="KW-0223">Dioxygenase</keyword>
<feature type="domain" description="VOC" evidence="1">
    <location>
        <begin position="21"/>
        <end position="140"/>
    </location>
</feature>
<organism evidence="2 3">
    <name type="scientific">Bradyrhizobium hipponense</name>
    <dbReference type="NCBI Taxonomy" id="2605638"/>
    <lineage>
        <taxon>Bacteria</taxon>
        <taxon>Pseudomonadati</taxon>
        <taxon>Pseudomonadota</taxon>
        <taxon>Alphaproteobacteria</taxon>
        <taxon>Hyphomicrobiales</taxon>
        <taxon>Nitrobacteraceae</taxon>
        <taxon>Bradyrhizobium</taxon>
    </lineage>
</organism>
<accession>A0A5S4YW15</accession>
<reference evidence="2 3" key="1">
    <citation type="submission" date="2019-08" db="EMBL/GenBank/DDBJ databases">
        <title>Bradyrhizobium hipponensis sp. nov., a rhizobium isolated from a Lupinus angustifolius root nodule in Tunisia.</title>
        <authorList>
            <person name="Off K."/>
            <person name="Rejili M."/>
            <person name="Mars M."/>
            <person name="Brachmann A."/>
            <person name="Marin M."/>
        </authorList>
    </citation>
    <scope>NUCLEOTIDE SEQUENCE [LARGE SCALE GENOMIC DNA]</scope>
    <source>
        <strain evidence="3">aSej3</strain>
    </source>
</reference>
<dbReference type="PANTHER" id="PTHR21366">
    <property type="entry name" value="GLYOXALASE FAMILY PROTEIN"/>
    <property type="match status" value="1"/>
</dbReference>